<evidence type="ECO:0000256" key="1">
    <source>
        <dbReference type="SAM" id="MobiDB-lite"/>
    </source>
</evidence>
<comment type="caution">
    <text evidence="2">The sequence shown here is derived from an EMBL/GenBank/DDBJ whole genome shotgun (WGS) entry which is preliminary data.</text>
</comment>
<dbReference type="AlphaFoldDB" id="A0A0F8ZQE4"/>
<feature type="compositionally biased region" description="Basic and acidic residues" evidence="1">
    <location>
        <begin position="208"/>
        <end position="217"/>
    </location>
</feature>
<accession>A0A0F8ZQE4</accession>
<organism evidence="2">
    <name type="scientific">marine sediment metagenome</name>
    <dbReference type="NCBI Taxonomy" id="412755"/>
    <lineage>
        <taxon>unclassified sequences</taxon>
        <taxon>metagenomes</taxon>
        <taxon>ecological metagenomes</taxon>
    </lineage>
</organism>
<gene>
    <name evidence="2" type="ORF">LCGC14_2666730</name>
</gene>
<name>A0A0F8ZQE4_9ZZZZ</name>
<reference evidence="2" key="1">
    <citation type="journal article" date="2015" name="Nature">
        <title>Complex archaea that bridge the gap between prokaryotes and eukaryotes.</title>
        <authorList>
            <person name="Spang A."/>
            <person name="Saw J.H."/>
            <person name="Jorgensen S.L."/>
            <person name="Zaremba-Niedzwiedzka K."/>
            <person name="Martijn J."/>
            <person name="Lind A.E."/>
            <person name="van Eijk R."/>
            <person name="Schleper C."/>
            <person name="Guy L."/>
            <person name="Ettema T.J."/>
        </authorList>
    </citation>
    <scope>NUCLEOTIDE SEQUENCE</scope>
</reference>
<sequence length="217" mass="23080">IAEQGSLGGNVAAETDKIYRDSVINPRQTMLERLMNRFVLATFEGEDWAFSLLAIDVEDEILELELALGLFSNGALTPNDLIRAFGMRYGVEPSDEAALDTHYINGVAIDGVVPAEVEAVMFDLRAGLLEIASKHAESGVEDGSIGAQLFGVLASLEARGRAVGNGGAPNGKPARSPSSGGAESFGRAYKTARRSTRYRAGQRGTRGAVERNGHRDA</sequence>
<proteinExistence type="predicted"/>
<evidence type="ECO:0000313" key="2">
    <source>
        <dbReference type="EMBL" id="KKK96043.1"/>
    </source>
</evidence>
<protein>
    <submittedName>
        <fullName evidence="2">Uncharacterized protein</fullName>
    </submittedName>
</protein>
<dbReference type="EMBL" id="LAZR01046649">
    <property type="protein sequence ID" value="KKK96043.1"/>
    <property type="molecule type" value="Genomic_DNA"/>
</dbReference>
<feature type="non-terminal residue" evidence="2">
    <location>
        <position position="1"/>
    </location>
</feature>
<feature type="region of interest" description="Disordered" evidence="1">
    <location>
        <begin position="164"/>
        <end position="217"/>
    </location>
</feature>